<protein>
    <submittedName>
        <fullName evidence="1">Uncharacterized protein</fullName>
    </submittedName>
</protein>
<evidence type="ECO:0000313" key="1">
    <source>
        <dbReference type="EMBL" id="GIY37539.1"/>
    </source>
</evidence>
<dbReference type="EMBL" id="BPLQ01008461">
    <property type="protein sequence ID" value="GIY37539.1"/>
    <property type="molecule type" value="Genomic_DNA"/>
</dbReference>
<accession>A0AAV4SX29</accession>
<comment type="caution">
    <text evidence="1">The sequence shown here is derived from an EMBL/GenBank/DDBJ whole genome shotgun (WGS) entry which is preliminary data.</text>
</comment>
<evidence type="ECO:0000313" key="2">
    <source>
        <dbReference type="Proteomes" id="UP001054837"/>
    </source>
</evidence>
<gene>
    <name evidence="1" type="ORF">CDAR_222341</name>
</gene>
<keyword evidence="2" id="KW-1185">Reference proteome</keyword>
<proteinExistence type="predicted"/>
<dbReference type="Proteomes" id="UP001054837">
    <property type="component" value="Unassembled WGS sequence"/>
</dbReference>
<organism evidence="1 2">
    <name type="scientific">Caerostris darwini</name>
    <dbReference type="NCBI Taxonomy" id="1538125"/>
    <lineage>
        <taxon>Eukaryota</taxon>
        <taxon>Metazoa</taxon>
        <taxon>Ecdysozoa</taxon>
        <taxon>Arthropoda</taxon>
        <taxon>Chelicerata</taxon>
        <taxon>Arachnida</taxon>
        <taxon>Araneae</taxon>
        <taxon>Araneomorphae</taxon>
        <taxon>Entelegynae</taxon>
        <taxon>Araneoidea</taxon>
        <taxon>Araneidae</taxon>
        <taxon>Caerostris</taxon>
    </lineage>
</organism>
<dbReference type="AlphaFoldDB" id="A0AAV4SX29"/>
<reference evidence="1 2" key="1">
    <citation type="submission" date="2021-06" db="EMBL/GenBank/DDBJ databases">
        <title>Caerostris darwini draft genome.</title>
        <authorList>
            <person name="Kono N."/>
            <person name="Arakawa K."/>
        </authorList>
    </citation>
    <scope>NUCLEOTIDE SEQUENCE [LARGE SCALE GENOMIC DNA]</scope>
</reference>
<name>A0AAV4SX29_9ARAC</name>
<sequence length="107" mass="12531">MSSRKRLIWLQEESHAATYTDALSSGILNIFVSLETHSSHKSDKQRRDFIMSCRHVTFFKDITQDNCPLRSICAQIRLRRTRKSIIHGATEKDNEVFRLRKDKQAPQ</sequence>